<dbReference type="Pfam" id="PF06439">
    <property type="entry name" value="3keto-disac_hyd"/>
    <property type="match status" value="1"/>
</dbReference>
<dbReference type="Proteomes" id="UP000679008">
    <property type="component" value="Unassembled WGS sequence"/>
</dbReference>
<reference evidence="3 4" key="1">
    <citation type="submission" date="2021-04" db="EMBL/GenBank/DDBJ databases">
        <title>Description of novel Flavobacterium sp. F-328.</title>
        <authorList>
            <person name="Saticioglu I.B."/>
        </authorList>
    </citation>
    <scope>NUCLEOTIDE SEQUENCE [LARGE SCALE GENOMIC DNA]</scope>
    <source>
        <strain evidence="3 4">F-328</strain>
    </source>
</reference>
<keyword evidence="4" id="KW-1185">Reference proteome</keyword>
<organism evidence="3 4">
    <name type="scientific">Flavobacterium erciyesense</name>
    <dbReference type="NCBI Taxonomy" id="2825842"/>
    <lineage>
        <taxon>Bacteria</taxon>
        <taxon>Pseudomonadati</taxon>
        <taxon>Bacteroidota</taxon>
        <taxon>Flavobacteriia</taxon>
        <taxon>Flavobacteriales</taxon>
        <taxon>Flavobacteriaceae</taxon>
        <taxon>Flavobacterium</taxon>
    </lineage>
</organism>
<accession>A0ABS5D419</accession>
<sequence length="244" mass="27081">MKNISSAFVLLVAMQTSNAQQAAVPKGFKSIFDGQSTAGWHTYGKKTAGSAWKIEDGMLHFDPTAAKDGQGGDLVTDVEYENFHLKLEWKVVSNANSGIIFYVNEDLTKYKNTYETGIEMQVLDNAGHPDAKIEKHRAGDLYDLIKSSSEPVKPAGEWNSVDIVCKFGKLTFQLNGVKIIETTLWDPNFKNLIAGSKFATWPGFGTFKKGKIALQDHGDNVWFRNIMIKEWNTMKVTTGCEAGM</sequence>
<evidence type="ECO:0000256" key="1">
    <source>
        <dbReference type="SAM" id="SignalP"/>
    </source>
</evidence>
<dbReference type="InterPro" id="IPR010496">
    <property type="entry name" value="AL/BT2_dom"/>
</dbReference>
<dbReference type="EMBL" id="JAGPXB010000006">
    <property type="protein sequence ID" value="MBQ0908759.1"/>
    <property type="molecule type" value="Genomic_DNA"/>
</dbReference>
<evidence type="ECO:0000313" key="4">
    <source>
        <dbReference type="Proteomes" id="UP000679008"/>
    </source>
</evidence>
<gene>
    <name evidence="3" type="ORF">KBJ98_08605</name>
</gene>
<feature type="signal peptide" evidence="1">
    <location>
        <begin position="1"/>
        <end position="22"/>
    </location>
</feature>
<feature type="domain" description="3-keto-alpha-glucoside-1,2-lyase/3-keto-2-hydroxy-glucal hydratase" evidence="2">
    <location>
        <begin position="27"/>
        <end position="229"/>
    </location>
</feature>
<name>A0ABS5D419_9FLAO</name>
<comment type="caution">
    <text evidence="3">The sequence shown here is derived from an EMBL/GenBank/DDBJ whole genome shotgun (WGS) entry which is preliminary data.</text>
</comment>
<evidence type="ECO:0000313" key="3">
    <source>
        <dbReference type="EMBL" id="MBQ0908759.1"/>
    </source>
</evidence>
<keyword evidence="1" id="KW-0732">Signal</keyword>
<dbReference type="Gene3D" id="2.60.120.560">
    <property type="entry name" value="Exo-inulinase, domain 1"/>
    <property type="match status" value="1"/>
</dbReference>
<protein>
    <submittedName>
        <fullName evidence="3">DUF1080 domain-containing protein</fullName>
    </submittedName>
</protein>
<proteinExistence type="predicted"/>
<evidence type="ECO:0000259" key="2">
    <source>
        <dbReference type="Pfam" id="PF06439"/>
    </source>
</evidence>
<feature type="chain" id="PRO_5045795983" evidence="1">
    <location>
        <begin position="23"/>
        <end position="244"/>
    </location>
</feature>